<comment type="caution">
    <text evidence="11">The sequence shown here is derived from an EMBL/GenBank/DDBJ whole genome shotgun (WGS) entry which is preliminary data.</text>
</comment>
<dbReference type="Gene3D" id="3.50.50.60">
    <property type="entry name" value="FAD/NAD(P)-binding domain"/>
    <property type="match status" value="2"/>
</dbReference>
<gene>
    <name evidence="11" type="ORF">ENV54_12035</name>
</gene>
<reference evidence="11" key="1">
    <citation type="journal article" date="2020" name="mSystems">
        <title>Genome- and Community-Level Interaction Insights into Carbon Utilization and Element Cycling Functions of Hydrothermarchaeota in Hydrothermal Sediment.</title>
        <authorList>
            <person name="Zhou Z."/>
            <person name="Liu Y."/>
            <person name="Xu W."/>
            <person name="Pan J."/>
            <person name="Luo Z.H."/>
            <person name="Li M."/>
        </authorList>
    </citation>
    <scope>NUCLEOTIDE SEQUENCE [LARGE SCALE GENOMIC DNA]</scope>
    <source>
        <strain evidence="11">SpSt-769</strain>
    </source>
</reference>
<keyword evidence="8" id="KW-0408">Iron</keyword>
<dbReference type="AlphaFoldDB" id="A0A7C4EWI3"/>
<dbReference type="PANTHER" id="PTHR43498:SF1">
    <property type="entry name" value="COB--COM HETERODISULFIDE REDUCTASE IRON-SULFUR SUBUNIT A"/>
    <property type="match status" value="1"/>
</dbReference>
<evidence type="ECO:0000256" key="8">
    <source>
        <dbReference type="ARBA" id="ARBA00023004"/>
    </source>
</evidence>
<dbReference type="GO" id="GO:0016491">
    <property type="term" value="F:oxidoreductase activity"/>
    <property type="evidence" value="ECO:0007669"/>
    <property type="project" value="UniProtKB-KW"/>
</dbReference>
<evidence type="ECO:0000313" key="11">
    <source>
        <dbReference type="EMBL" id="HGH62013.1"/>
    </source>
</evidence>
<dbReference type="EMBL" id="DTGT01000393">
    <property type="protein sequence ID" value="HGH62013.1"/>
    <property type="molecule type" value="Genomic_DNA"/>
</dbReference>
<accession>A0A7C4EWI3</accession>
<evidence type="ECO:0000256" key="6">
    <source>
        <dbReference type="ARBA" id="ARBA00022827"/>
    </source>
</evidence>
<dbReference type="InterPro" id="IPR039650">
    <property type="entry name" value="HdrA-like"/>
</dbReference>
<evidence type="ECO:0000256" key="3">
    <source>
        <dbReference type="ARBA" id="ARBA00022485"/>
    </source>
</evidence>
<proteinExistence type="inferred from homology"/>
<sequence length="453" mass="48788">MTKTRTLEFDTLVVGGGIGGLTAALDLADQGFQVAVVEKEASIGGVMIALSKVFPTLDCASCITTPRMAAAAHHPNIEILTYTEVESIKRSGDIFHAQLKRKPRYVDENLCIGCRQCEYVCPVDVPHEFEGGLGARKAIYVPFATAIPQKALLDVSNCSLCGSCQKVCPTQAVNYFQQAEYLRVVAKTVILATGFQLTSKEAKKEYAPAGSLNILTSLQMERLLSPHGPYGRVIRPSDGKVPDSIAYIQCAGSRDKSLGVPYCSRVCCMYAIKQAMLLSGALPLADVTIYYMDIRAFGKGYEEFYQNAKAMGIQFIKAKVARISEDASHNLTVRVELMEEDGRVEERNHDLVVLSLGMIPGCNPNEFIPVDRDADGFIRLAKPKLAPALTNQPGVFVAGTASGPKDIVDTIAKAGAAAIEAANFMHEVYGISGLSEQLIPGDEPVAVQNASSL</sequence>
<evidence type="ECO:0000256" key="5">
    <source>
        <dbReference type="ARBA" id="ARBA00022723"/>
    </source>
</evidence>
<organism evidence="11">
    <name type="scientific">Desulfomonile tiedjei</name>
    <dbReference type="NCBI Taxonomy" id="2358"/>
    <lineage>
        <taxon>Bacteria</taxon>
        <taxon>Pseudomonadati</taxon>
        <taxon>Thermodesulfobacteriota</taxon>
        <taxon>Desulfomonilia</taxon>
        <taxon>Desulfomonilales</taxon>
        <taxon>Desulfomonilaceae</taxon>
        <taxon>Desulfomonile</taxon>
    </lineage>
</organism>
<comment type="similarity">
    <text evidence="2">Belongs to the HdrA family.</text>
</comment>
<dbReference type="Pfam" id="PF00890">
    <property type="entry name" value="FAD_binding_2"/>
    <property type="match status" value="1"/>
</dbReference>
<dbReference type="GO" id="GO:0046872">
    <property type="term" value="F:metal ion binding"/>
    <property type="evidence" value="ECO:0007669"/>
    <property type="project" value="UniProtKB-KW"/>
</dbReference>
<name>A0A7C4EWI3_9BACT</name>
<dbReference type="PROSITE" id="PS00198">
    <property type="entry name" value="4FE4S_FER_1"/>
    <property type="match status" value="2"/>
</dbReference>
<dbReference type="Gene3D" id="3.40.50.720">
    <property type="entry name" value="NAD(P)-binding Rossmann-like Domain"/>
    <property type="match status" value="1"/>
</dbReference>
<dbReference type="InterPro" id="IPR003953">
    <property type="entry name" value="FAD-dep_OxRdtase_2_FAD-bd"/>
</dbReference>
<evidence type="ECO:0000256" key="9">
    <source>
        <dbReference type="ARBA" id="ARBA00023014"/>
    </source>
</evidence>
<dbReference type="SUPFAM" id="SSF51905">
    <property type="entry name" value="FAD/NAD(P)-binding domain"/>
    <property type="match status" value="1"/>
</dbReference>
<dbReference type="InterPro" id="IPR017896">
    <property type="entry name" value="4Fe4S_Fe-S-bd"/>
</dbReference>
<dbReference type="PANTHER" id="PTHR43498">
    <property type="entry name" value="FERREDOXIN:COB-COM HETERODISULFIDE REDUCTASE SUBUNIT A"/>
    <property type="match status" value="1"/>
</dbReference>
<evidence type="ECO:0000256" key="7">
    <source>
        <dbReference type="ARBA" id="ARBA00023002"/>
    </source>
</evidence>
<evidence type="ECO:0000256" key="1">
    <source>
        <dbReference type="ARBA" id="ARBA00001974"/>
    </source>
</evidence>
<keyword evidence="9" id="KW-0411">Iron-sulfur</keyword>
<dbReference type="Gene3D" id="3.30.70.20">
    <property type="match status" value="1"/>
</dbReference>
<evidence type="ECO:0000259" key="10">
    <source>
        <dbReference type="PROSITE" id="PS51379"/>
    </source>
</evidence>
<dbReference type="Pfam" id="PF00037">
    <property type="entry name" value="Fer4"/>
    <property type="match status" value="2"/>
</dbReference>
<feature type="domain" description="4Fe-4S ferredoxin-type" evidence="10">
    <location>
        <begin position="149"/>
        <end position="178"/>
    </location>
</feature>
<comment type="cofactor">
    <cofactor evidence="1">
        <name>FAD</name>
        <dbReference type="ChEBI" id="CHEBI:57692"/>
    </cofactor>
</comment>
<keyword evidence="6" id="KW-0274">FAD</keyword>
<evidence type="ECO:0000256" key="4">
    <source>
        <dbReference type="ARBA" id="ARBA00022630"/>
    </source>
</evidence>
<dbReference type="InterPro" id="IPR017900">
    <property type="entry name" value="4Fe4S_Fe_S_CS"/>
</dbReference>
<dbReference type="InterPro" id="IPR036188">
    <property type="entry name" value="FAD/NAD-bd_sf"/>
</dbReference>
<keyword evidence="4" id="KW-0285">Flavoprotein</keyword>
<protein>
    <submittedName>
        <fullName evidence="11">CoB--CoM heterodisulfide reductase iron-sulfur subunit A family protein</fullName>
    </submittedName>
</protein>
<feature type="domain" description="4Fe-4S ferredoxin-type" evidence="10">
    <location>
        <begin position="102"/>
        <end position="132"/>
    </location>
</feature>
<evidence type="ECO:0000256" key="2">
    <source>
        <dbReference type="ARBA" id="ARBA00006561"/>
    </source>
</evidence>
<keyword evidence="7" id="KW-0560">Oxidoreductase</keyword>
<keyword evidence="5" id="KW-0479">Metal-binding</keyword>
<dbReference type="PROSITE" id="PS51379">
    <property type="entry name" value="4FE4S_FER_2"/>
    <property type="match status" value="2"/>
</dbReference>
<dbReference type="GO" id="GO:0051539">
    <property type="term" value="F:4 iron, 4 sulfur cluster binding"/>
    <property type="evidence" value="ECO:0007669"/>
    <property type="project" value="UniProtKB-KW"/>
</dbReference>
<keyword evidence="3" id="KW-0004">4Fe-4S</keyword>